<dbReference type="Gene3D" id="3.40.109.10">
    <property type="entry name" value="NADH Oxidase"/>
    <property type="match status" value="1"/>
</dbReference>
<protein>
    <submittedName>
        <fullName evidence="6">Nitroreductase family protein</fullName>
    </submittedName>
</protein>
<dbReference type="InterPro" id="IPR050627">
    <property type="entry name" value="Nitroreductase/BluB"/>
</dbReference>
<reference evidence="6 7" key="1">
    <citation type="submission" date="2018-06" db="EMBL/GenBank/DDBJ databases">
        <title>Comparative genomics of Bradyrhizobium nodulating Arachidis hypogaea.</title>
        <authorList>
            <person name="Li Y."/>
        </authorList>
    </citation>
    <scope>NUCLEOTIDE SEQUENCE [LARGE SCALE GENOMIC DNA]</scope>
    <source>
        <strain evidence="6 7">CCBAU 051107</strain>
    </source>
</reference>
<feature type="region of interest" description="Disordered" evidence="4">
    <location>
        <begin position="205"/>
        <end position="249"/>
    </location>
</feature>
<name>A0AAE7NLU6_9BRAD</name>
<dbReference type="Proteomes" id="UP000594015">
    <property type="component" value="Chromosome"/>
</dbReference>
<dbReference type="AlphaFoldDB" id="A0AAE7NLU6"/>
<dbReference type="PANTHER" id="PTHR23026">
    <property type="entry name" value="NADPH NITROREDUCTASE"/>
    <property type="match status" value="1"/>
</dbReference>
<keyword evidence="1" id="KW-0285">Flavoprotein</keyword>
<dbReference type="SUPFAM" id="SSF55469">
    <property type="entry name" value="FMN-dependent nitroreductase-like"/>
    <property type="match status" value="1"/>
</dbReference>
<organism evidence="6 7">
    <name type="scientific">Bradyrhizobium arachidis</name>
    <dbReference type="NCBI Taxonomy" id="858423"/>
    <lineage>
        <taxon>Bacteria</taxon>
        <taxon>Pseudomonadati</taxon>
        <taxon>Pseudomonadota</taxon>
        <taxon>Alphaproteobacteria</taxon>
        <taxon>Hyphomicrobiales</taxon>
        <taxon>Nitrobacteraceae</taxon>
        <taxon>Bradyrhizobium</taxon>
    </lineage>
</organism>
<accession>A0AAE7NLU6</accession>
<evidence type="ECO:0000313" key="6">
    <source>
        <dbReference type="EMBL" id="QOZ67307.1"/>
    </source>
</evidence>
<dbReference type="InterPro" id="IPR029479">
    <property type="entry name" value="Nitroreductase"/>
</dbReference>
<evidence type="ECO:0000313" key="7">
    <source>
        <dbReference type="Proteomes" id="UP000594015"/>
    </source>
</evidence>
<evidence type="ECO:0000256" key="3">
    <source>
        <dbReference type="ARBA" id="ARBA00023002"/>
    </source>
</evidence>
<dbReference type="EMBL" id="CP030050">
    <property type="protein sequence ID" value="QOZ67307.1"/>
    <property type="molecule type" value="Genomic_DNA"/>
</dbReference>
<dbReference type="InterPro" id="IPR000415">
    <property type="entry name" value="Nitroreductase-like"/>
</dbReference>
<proteinExistence type="predicted"/>
<evidence type="ECO:0000256" key="4">
    <source>
        <dbReference type="SAM" id="MobiDB-lite"/>
    </source>
</evidence>
<dbReference type="Pfam" id="PF00881">
    <property type="entry name" value="Nitroreductase"/>
    <property type="match status" value="1"/>
</dbReference>
<dbReference type="PANTHER" id="PTHR23026:SF90">
    <property type="entry name" value="IODOTYROSINE DEIODINASE 1"/>
    <property type="match status" value="1"/>
</dbReference>
<feature type="compositionally biased region" description="Basic and acidic residues" evidence="4">
    <location>
        <begin position="224"/>
        <end position="238"/>
    </location>
</feature>
<evidence type="ECO:0000256" key="2">
    <source>
        <dbReference type="ARBA" id="ARBA00022643"/>
    </source>
</evidence>
<sequence length="249" mass="27386">MDRDICDRLPCSKCFEKVTVTVQASLQTSRVADHPAERIFIDRWSPRGFSQEQISEGELRTLFEAARWAPSAYNSQPWHFLYALRGDAEFDAFLTPLIEFNRGWAQHAAALIYLLSRREFTPPGKTEAQFSRTHSFDAGAAWANFANQAAIGGLAAHGMSGIDVDKARAVLGVPEGFDVEIAIALGRKGDGAHLAPALLQREQPSSRSSVGEFAAHGLFPSVSRPRDDRPVQARDLCHRASPGASRRRG</sequence>
<dbReference type="CDD" id="cd02138">
    <property type="entry name" value="TdsD-like"/>
    <property type="match status" value="1"/>
</dbReference>
<feature type="domain" description="Nitroreductase" evidence="5">
    <location>
        <begin position="42"/>
        <end position="85"/>
    </location>
</feature>
<keyword evidence="3" id="KW-0560">Oxidoreductase</keyword>
<dbReference type="KEGG" id="barh:WN72_14050"/>
<evidence type="ECO:0000256" key="1">
    <source>
        <dbReference type="ARBA" id="ARBA00022630"/>
    </source>
</evidence>
<dbReference type="GO" id="GO:0016491">
    <property type="term" value="F:oxidoreductase activity"/>
    <property type="evidence" value="ECO:0007669"/>
    <property type="project" value="UniProtKB-KW"/>
</dbReference>
<evidence type="ECO:0000259" key="5">
    <source>
        <dbReference type="Pfam" id="PF00881"/>
    </source>
</evidence>
<keyword evidence="2" id="KW-0288">FMN</keyword>
<gene>
    <name evidence="6" type="ORF">WN72_14050</name>
</gene>